<dbReference type="AlphaFoldDB" id="A0A127JVQ7"/>
<organism evidence="1 2">
    <name type="scientific">Ramlibacter tataouinensis</name>
    <dbReference type="NCBI Taxonomy" id="94132"/>
    <lineage>
        <taxon>Bacteria</taxon>
        <taxon>Pseudomonadati</taxon>
        <taxon>Pseudomonadota</taxon>
        <taxon>Betaproteobacteria</taxon>
        <taxon>Burkholderiales</taxon>
        <taxon>Comamonadaceae</taxon>
        <taxon>Ramlibacter</taxon>
    </lineage>
</organism>
<dbReference type="PANTHER" id="PTHR46175">
    <property type="entry name" value="BACTERIOOPSIN TRANSCRIPTIONAL ACTIVATOR"/>
    <property type="match status" value="1"/>
</dbReference>
<gene>
    <name evidence="1" type="ORF">UC35_16030</name>
</gene>
<proteinExistence type="predicted"/>
<keyword evidence="2" id="KW-1185">Reference proteome</keyword>
<name>A0A127JVQ7_9BURK</name>
<reference evidence="1 2" key="1">
    <citation type="journal article" date="2014" name="Int. J. Syst. Evol. Microbiol.">
        <title>Ramlibacter solisilvae sp. nov., isolated from forest soil, and emended description of the genus Ramlibacter.</title>
        <authorList>
            <person name="Lee H.J."/>
            <person name="Lee S.H."/>
            <person name="Lee S.S."/>
            <person name="Lee J.S."/>
            <person name="Kim Y."/>
            <person name="Kim S.C."/>
            <person name="Jeon C.O."/>
        </authorList>
    </citation>
    <scope>NUCLEOTIDE SEQUENCE [LARGE SCALE GENOMIC DNA]</scope>
    <source>
        <strain evidence="1 2">5-10</strain>
    </source>
</reference>
<dbReference type="InterPro" id="IPR015915">
    <property type="entry name" value="Kelch-typ_b-propeller"/>
</dbReference>
<sequence>MSRFLWTQMDDVGPTARLRHAMCFESSNNRTILFGGDSGHNGLLGDTWMREGDAWTQIGDTGPSSRHSHAMCGCGTSFLFGGRGRDAYFGDTWRILSGDDWTQLEDTGPSARAGHGMVFEQHGARVILFGGENADGPLGDTWQWDFMREDKWTQIEDTGPSARRYPVMAYDMINRRVVLFGGVDGSGRSLGDTWALTAAGWAQIAHFGVPSSAAGAMVGTDVNLVSYGGLVGSDDLLSGTWSFDGQFWTQRQDMGPGARWGHAMSFDAKRRSIVLFGGAKAAPGAAGDQLATGDTWEHVISDPATTPISGSSDKESVPTAAFVNVIPNSVRLGQPMQITVGFDKVTPDPVTVNLAWMTKAAFHAANQSGVSPTAGDVHHLPDIEAFPWAIEASTVVTNPLNAPGFFYVIAATSNKVVVSVEVESLLF</sequence>
<dbReference type="SUPFAM" id="SSF117281">
    <property type="entry name" value="Kelch motif"/>
    <property type="match status" value="1"/>
</dbReference>
<evidence type="ECO:0000313" key="2">
    <source>
        <dbReference type="Proteomes" id="UP000070433"/>
    </source>
</evidence>
<dbReference type="EMBL" id="CP010951">
    <property type="protein sequence ID" value="AMO24077.1"/>
    <property type="molecule type" value="Genomic_DNA"/>
</dbReference>
<evidence type="ECO:0000313" key="1">
    <source>
        <dbReference type="EMBL" id="AMO24077.1"/>
    </source>
</evidence>
<dbReference type="Gene3D" id="2.120.10.80">
    <property type="entry name" value="Kelch-type beta propeller"/>
    <property type="match status" value="2"/>
</dbReference>
<evidence type="ECO:0008006" key="3">
    <source>
        <dbReference type="Google" id="ProtNLM"/>
    </source>
</evidence>
<protein>
    <recommendedName>
        <fullName evidence="3">Galactose oxidase-like Early set domain-containing protein</fullName>
    </recommendedName>
</protein>
<dbReference type="PANTHER" id="PTHR46175:SF4">
    <property type="entry name" value="BACTERIOOPSIN TRANSCRIPTIONAL ACTIVATOR"/>
    <property type="match status" value="1"/>
</dbReference>
<dbReference type="Proteomes" id="UP000070433">
    <property type="component" value="Chromosome"/>
</dbReference>
<dbReference type="Pfam" id="PF24681">
    <property type="entry name" value="Kelch_KLHDC2_KLHL20_DRC7"/>
    <property type="match status" value="1"/>
</dbReference>
<accession>A0A127JVQ7</accession>